<dbReference type="Pfam" id="PF18914">
    <property type="entry name" value="DUF5666"/>
    <property type="match status" value="4"/>
</dbReference>
<evidence type="ECO:0000259" key="1">
    <source>
        <dbReference type="Pfam" id="PF18914"/>
    </source>
</evidence>
<name>A0A6S6T4W3_9GAMM</name>
<organism evidence="2">
    <name type="scientific">uncultured Thiotrichaceae bacterium</name>
    <dbReference type="NCBI Taxonomy" id="298394"/>
    <lineage>
        <taxon>Bacteria</taxon>
        <taxon>Pseudomonadati</taxon>
        <taxon>Pseudomonadota</taxon>
        <taxon>Gammaproteobacteria</taxon>
        <taxon>Thiotrichales</taxon>
        <taxon>Thiotrichaceae</taxon>
        <taxon>environmental samples</taxon>
    </lineage>
</organism>
<evidence type="ECO:0000313" key="2">
    <source>
        <dbReference type="EMBL" id="CAA6813853.1"/>
    </source>
</evidence>
<dbReference type="EMBL" id="CACVAV010000224">
    <property type="protein sequence ID" value="CAA6813853.1"/>
    <property type="molecule type" value="Genomic_DNA"/>
</dbReference>
<dbReference type="InterPro" id="IPR043724">
    <property type="entry name" value="DUF5666"/>
</dbReference>
<feature type="domain" description="DUF5666" evidence="1">
    <location>
        <begin position="265"/>
        <end position="321"/>
    </location>
</feature>
<feature type="domain" description="DUF5666" evidence="1">
    <location>
        <begin position="116"/>
        <end position="175"/>
    </location>
</feature>
<gene>
    <name evidence="2" type="ORF">HELGO_WM42050</name>
</gene>
<dbReference type="AlphaFoldDB" id="A0A6S6T4W3"/>
<accession>A0A6S6T4W3</accession>
<feature type="domain" description="DUF5666" evidence="1">
    <location>
        <begin position="50"/>
        <end position="108"/>
    </location>
</feature>
<feature type="domain" description="DUF5666" evidence="1">
    <location>
        <begin position="196"/>
        <end position="248"/>
    </location>
</feature>
<sequence length="424" mass="45728">MKTRKAIMKNKFSTVGLGTVLGVSLLLASCVDSELLLSEGGMTGTGISSGTITGFGSIYVNGIHFNSDEAVFFRDGEPADGQDAFKLGERVTVIGNIDDDETGVAEQVSFSSVIRGEMTSDVDAAGQLEVMGQTVLTNELTVIQGIATLEDLAIGNLLEVSGYRNASGDVRASCITLLDAAPDDHAAQKVMGVIEQFSIAQQTFRLRRLTVDFSQAALPDTPLANGQSVEVKTQQRVSDKKLLASRIQIKERDAPLIENAYIEMEGLITAFDSLTAFTVNDQAVHTNGNTRFVGSTELSVDQAVEIEGQLDKSGVLVAHKVVLRHASDERHTRFRQNVLSVNSIDQSVTLMDGTVLRINNSSLILEERGPRHFQGSLRPEQLTTGDAVKGIAMQQADGALLVLRLERHTLKAPVPPLSRSENEY</sequence>
<reference evidence="2" key="1">
    <citation type="submission" date="2020-01" db="EMBL/GenBank/DDBJ databases">
        <authorList>
            <person name="Meier V. D."/>
            <person name="Meier V D."/>
        </authorList>
    </citation>
    <scope>NUCLEOTIDE SEQUENCE</scope>
    <source>
        <strain evidence="2">HLG_WM_MAG_08</strain>
    </source>
</reference>
<dbReference type="PROSITE" id="PS51257">
    <property type="entry name" value="PROKAR_LIPOPROTEIN"/>
    <property type="match status" value="1"/>
</dbReference>
<protein>
    <recommendedName>
        <fullName evidence="1">DUF5666 domain-containing protein</fullName>
    </recommendedName>
</protein>
<proteinExistence type="predicted"/>